<dbReference type="GeneID" id="87755642"/>
<dbReference type="InterPro" id="IPR044643">
    <property type="entry name" value="TrpF_fam"/>
</dbReference>
<dbReference type="InterPro" id="IPR011060">
    <property type="entry name" value="RibuloseP-bd_barrel"/>
</dbReference>
<accession>A0A1G5VH34</accession>
<dbReference type="STRING" id="209880.SAMN02910343_00605"/>
<protein>
    <recommendedName>
        <fullName evidence="4 9">N-(5'-phosphoribosyl)anthranilate isomerase</fullName>
        <shortName evidence="9">PRAI</shortName>
        <ecNumber evidence="3 9">5.3.1.24</ecNumber>
    </recommendedName>
</protein>
<reference evidence="11 12" key="1">
    <citation type="submission" date="2016-10" db="EMBL/GenBank/DDBJ databases">
        <authorList>
            <person name="de Groot N.N."/>
        </authorList>
    </citation>
    <scope>NUCLEOTIDE SEQUENCE [LARGE SCALE GENOMIC DNA]</scope>
    <source>
        <strain evidence="11 12">DSM 15230</strain>
    </source>
</reference>
<dbReference type="PANTHER" id="PTHR42894">
    <property type="entry name" value="N-(5'-PHOSPHORIBOSYL)ANTHRANILATE ISOMERASE"/>
    <property type="match status" value="1"/>
</dbReference>
<dbReference type="PANTHER" id="PTHR42894:SF1">
    <property type="entry name" value="N-(5'-PHOSPHORIBOSYL)ANTHRANILATE ISOMERASE"/>
    <property type="match status" value="1"/>
</dbReference>
<comment type="pathway">
    <text evidence="2 9">Amino-acid biosynthesis; L-tryptophan biosynthesis; L-tryptophan from chorismate: step 3/5.</text>
</comment>
<dbReference type="RefSeq" id="WP_091363705.1">
    <property type="nucleotide sequence ID" value="NZ_FMXA01000006.1"/>
</dbReference>
<dbReference type="Pfam" id="PF00697">
    <property type="entry name" value="PRAI"/>
    <property type="match status" value="1"/>
</dbReference>
<keyword evidence="12" id="KW-1185">Reference proteome</keyword>
<organism evidence="11 12">
    <name type="scientific">Allisonella histaminiformans</name>
    <dbReference type="NCBI Taxonomy" id="209880"/>
    <lineage>
        <taxon>Bacteria</taxon>
        <taxon>Bacillati</taxon>
        <taxon>Bacillota</taxon>
        <taxon>Negativicutes</taxon>
        <taxon>Veillonellales</taxon>
        <taxon>Veillonellaceae</taxon>
        <taxon>Allisonella</taxon>
    </lineage>
</organism>
<evidence type="ECO:0000256" key="6">
    <source>
        <dbReference type="ARBA" id="ARBA00022822"/>
    </source>
</evidence>
<dbReference type="UniPathway" id="UPA00035">
    <property type="reaction ID" value="UER00042"/>
</dbReference>
<keyword evidence="8 9" id="KW-0413">Isomerase</keyword>
<name>A0A1G5VH34_9FIRM</name>
<dbReference type="CDD" id="cd00405">
    <property type="entry name" value="PRAI"/>
    <property type="match status" value="1"/>
</dbReference>
<evidence type="ECO:0000259" key="10">
    <source>
        <dbReference type="Pfam" id="PF00697"/>
    </source>
</evidence>
<evidence type="ECO:0000313" key="12">
    <source>
        <dbReference type="Proteomes" id="UP000199689"/>
    </source>
</evidence>
<dbReference type="HAMAP" id="MF_00135">
    <property type="entry name" value="PRAI"/>
    <property type="match status" value="1"/>
</dbReference>
<dbReference type="Proteomes" id="UP000199689">
    <property type="component" value="Unassembled WGS sequence"/>
</dbReference>
<proteinExistence type="inferred from homology"/>
<keyword evidence="7 9" id="KW-0057">Aromatic amino acid biosynthesis</keyword>
<keyword evidence="5 9" id="KW-0028">Amino-acid biosynthesis</keyword>
<evidence type="ECO:0000256" key="4">
    <source>
        <dbReference type="ARBA" id="ARBA00022272"/>
    </source>
</evidence>
<evidence type="ECO:0000256" key="1">
    <source>
        <dbReference type="ARBA" id="ARBA00001164"/>
    </source>
</evidence>
<dbReference type="InterPro" id="IPR001240">
    <property type="entry name" value="PRAI_dom"/>
</dbReference>
<evidence type="ECO:0000256" key="8">
    <source>
        <dbReference type="ARBA" id="ARBA00023235"/>
    </source>
</evidence>
<keyword evidence="6 9" id="KW-0822">Tryptophan biosynthesis</keyword>
<comment type="catalytic activity">
    <reaction evidence="1 9">
        <text>N-(5-phospho-beta-D-ribosyl)anthranilate = 1-(2-carboxyphenylamino)-1-deoxy-D-ribulose 5-phosphate</text>
        <dbReference type="Rhea" id="RHEA:21540"/>
        <dbReference type="ChEBI" id="CHEBI:18277"/>
        <dbReference type="ChEBI" id="CHEBI:58613"/>
        <dbReference type="EC" id="5.3.1.24"/>
    </reaction>
</comment>
<dbReference type="SUPFAM" id="SSF51366">
    <property type="entry name" value="Ribulose-phoshate binding barrel"/>
    <property type="match status" value="1"/>
</dbReference>
<evidence type="ECO:0000256" key="9">
    <source>
        <dbReference type="HAMAP-Rule" id="MF_00135"/>
    </source>
</evidence>
<comment type="similarity">
    <text evidence="9">Belongs to the TrpF family.</text>
</comment>
<dbReference type="GO" id="GO:0004640">
    <property type="term" value="F:phosphoribosylanthranilate isomerase activity"/>
    <property type="evidence" value="ECO:0007669"/>
    <property type="project" value="UniProtKB-UniRule"/>
</dbReference>
<sequence>MVKIKICGLLKPQDAIYLNEAKPDYAGLVFDQGRHFLTDEKAAAIREVLDDGIPAVGIFVNEPQDHIVSLVNHGVIQIIQLHGQESEAYITSLREKTGCPVIRVVSVRSTEDIIQAERTSAEFLLLDNGRGGTGKSFNWKYIPALKKPWFLAGGIGLDNLKEALALHPYGVDISSGAETNGYKDREKIRKLVDSIRQYNRENTL</sequence>
<dbReference type="Gene3D" id="3.20.20.70">
    <property type="entry name" value="Aldolase class I"/>
    <property type="match status" value="1"/>
</dbReference>
<dbReference type="OrthoDB" id="9786954at2"/>
<dbReference type="EC" id="5.3.1.24" evidence="3 9"/>
<feature type="domain" description="N-(5'phosphoribosyl) anthranilate isomerase (PRAI)" evidence="10">
    <location>
        <begin position="4"/>
        <end position="193"/>
    </location>
</feature>
<evidence type="ECO:0000313" key="11">
    <source>
        <dbReference type="EMBL" id="SDA44345.1"/>
    </source>
</evidence>
<evidence type="ECO:0000256" key="7">
    <source>
        <dbReference type="ARBA" id="ARBA00023141"/>
    </source>
</evidence>
<dbReference type="InterPro" id="IPR013785">
    <property type="entry name" value="Aldolase_TIM"/>
</dbReference>
<dbReference type="EMBL" id="FMXA01000006">
    <property type="protein sequence ID" value="SDA44345.1"/>
    <property type="molecule type" value="Genomic_DNA"/>
</dbReference>
<evidence type="ECO:0000256" key="5">
    <source>
        <dbReference type="ARBA" id="ARBA00022605"/>
    </source>
</evidence>
<evidence type="ECO:0000256" key="3">
    <source>
        <dbReference type="ARBA" id="ARBA00012572"/>
    </source>
</evidence>
<gene>
    <name evidence="9" type="primary">trpF</name>
    <name evidence="11" type="ORF">SAMN02910343_00605</name>
</gene>
<dbReference type="AlphaFoldDB" id="A0A1G5VH34"/>
<evidence type="ECO:0000256" key="2">
    <source>
        <dbReference type="ARBA" id="ARBA00004664"/>
    </source>
</evidence>
<dbReference type="GO" id="GO:0000162">
    <property type="term" value="P:L-tryptophan biosynthetic process"/>
    <property type="evidence" value="ECO:0007669"/>
    <property type="project" value="UniProtKB-UniRule"/>
</dbReference>